<sequence length="542" mass="59640">MVDSVVDSKTYCQPEEVREAWLNGEEVALLDVRDEGPFSRAHPLFAVSAPLNHLEILVGRLVPRKSTSVVVYDSGEGLAEQARNRLLGWGYTNVRLLLGGLAGWADNGEVYRDVNSASKAFGEWVEAHSHTPSISAEAFHQRRQNGEPFILVDARPWHEYQAMTIPGSINCPGAELVRRIKSVVKDDSTPVVVNCAGRTRSLIGAQSLINAGLDNPVFALRNGTIGWLLAGLELELGADRAAPEPDETATDWALSATHKFGSHFHFPVIPALQLQALRESNDPRTHFFLDVRTREEYLAGHLEGFDHAPGGQLVQAPDDYLGVRNAHLVLADNDGIRATMTASWLWQMGWHHIHIAKMNELDSPRVTEPTVPWHPDLPDVPTVDPAELRALMDAGKVIVADVSRSDRYRRAHVPGAIHALRTAFKGPMHELDGPRTLVVTSGDGKLARFAARELEHHLGRPVAALAGGNEGWISSGQPVSSETRFLAPPDDVYRRPYEGTGHDQSAMQGYIDWELELVAQLKRDGVSNFATHLPKTTDDAFE</sequence>
<keyword evidence="2" id="KW-0808">Transferase</keyword>
<dbReference type="Gene3D" id="3.40.250.10">
    <property type="entry name" value="Rhodanese-like domain"/>
    <property type="match status" value="4"/>
</dbReference>
<name>A0A455WEE3_MARNT</name>
<dbReference type="EMBL" id="AP019537">
    <property type="protein sequence ID" value="BBJ04192.1"/>
    <property type="molecule type" value="Genomic_DNA"/>
</dbReference>
<dbReference type="PANTHER" id="PTHR43031:SF1">
    <property type="entry name" value="PYRIDINE NUCLEOTIDE-DISULPHIDE OXIDOREDUCTASE"/>
    <property type="match status" value="1"/>
</dbReference>
<dbReference type="SMART" id="SM00450">
    <property type="entry name" value="RHOD"/>
    <property type="match status" value="4"/>
</dbReference>
<feature type="domain" description="Rhodanese" evidence="1">
    <location>
        <begin position="282"/>
        <end position="363"/>
    </location>
</feature>
<evidence type="ECO:0000259" key="1">
    <source>
        <dbReference type="PROSITE" id="PS50206"/>
    </source>
</evidence>
<organism evidence="2">
    <name type="scientific">Marinobacter nauticus</name>
    <name type="common">Marinobacter hydrocarbonoclasticus</name>
    <name type="synonym">Marinobacter aquaeolei</name>
    <dbReference type="NCBI Taxonomy" id="2743"/>
    <lineage>
        <taxon>Bacteria</taxon>
        <taxon>Pseudomonadati</taxon>
        <taxon>Pseudomonadota</taxon>
        <taxon>Gammaproteobacteria</taxon>
        <taxon>Pseudomonadales</taxon>
        <taxon>Marinobacteraceae</taxon>
        <taxon>Marinobacter</taxon>
    </lineage>
</organism>
<dbReference type="SUPFAM" id="SSF52821">
    <property type="entry name" value="Rhodanese/Cell cycle control phosphatase"/>
    <property type="match status" value="4"/>
</dbReference>
<evidence type="ECO:0000313" key="2">
    <source>
        <dbReference type="EMBL" id="BBJ04192.1"/>
    </source>
</evidence>
<dbReference type="PANTHER" id="PTHR43031">
    <property type="entry name" value="FAD-DEPENDENT OXIDOREDUCTASE"/>
    <property type="match status" value="1"/>
</dbReference>
<feature type="domain" description="Rhodanese" evidence="1">
    <location>
        <begin position="393"/>
        <end position="481"/>
    </location>
</feature>
<gene>
    <name evidence="2" type="ORF">YBY_20410</name>
</gene>
<feature type="domain" description="Rhodanese" evidence="1">
    <location>
        <begin position="145"/>
        <end position="236"/>
    </location>
</feature>
<dbReference type="InterPro" id="IPR001763">
    <property type="entry name" value="Rhodanese-like_dom"/>
</dbReference>
<dbReference type="InterPro" id="IPR050229">
    <property type="entry name" value="GlpE_sulfurtransferase"/>
</dbReference>
<protein>
    <submittedName>
        <fullName evidence="2">Sulfurtransferase</fullName>
    </submittedName>
</protein>
<accession>A0A455WEE3</accession>
<dbReference type="AlphaFoldDB" id="A0A455WEE3"/>
<proteinExistence type="predicted"/>
<dbReference type="Pfam" id="PF00581">
    <property type="entry name" value="Rhodanese"/>
    <property type="match status" value="4"/>
</dbReference>
<dbReference type="GO" id="GO:0016740">
    <property type="term" value="F:transferase activity"/>
    <property type="evidence" value="ECO:0007669"/>
    <property type="project" value="UniProtKB-KW"/>
</dbReference>
<dbReference type="PROSITE" id="PS50206">
    <property type="entry name" value="RHODANESE_3"/>
    <property type="match status" value="4"/>
</dbReference>
<reference evidence="2" key="1">
    <citation type="submission" date="2019-03" db="EMBL/GenBank/DDBJ databases">
        <title>Whole genome analysis of nitrate-reducing bacteria Marinobacter hydrocarbonoclasticus YB03.</title>
        <authorList>
            <person name="Azam A.H."/>
            <person name="Yuk S.R."/>
            <person name="Kamarisima K."/>
            <person name="Miyanaga K."/>
            <person name="Tanji Y."/>
        </authorList>
    </citation>
    <scope>NUCLEOTIDE SEQUENCE</scope>
    <source>
        <strain evidence="2">YB03</strain>
    </source>
</reference>
<dbReference type="InterPro" id="IPR036873">
    <property type="entry name" value="Rhodanese-like_dom_sf"/>
</dbReference>
<feature type="domain" description="Rhodanese" evidence="1">
    <location>
        <begin position="23"/>
        <end position="112"/>
    </location>
</feature>